<sequence>LIRSGAIVIDSIIASEYLIYAASNNYTIEYANTTTTLHPKNYLKDPQFLDIRAIAFAILTIVTLYHVFSSWLAKWINMILAIVKTITLLLISIIGLVKIKENPNRISWNILFSGTPGWNNFGNYCHAMLQVLFSYEGWNNLNSIIDPQEGHNGVFKEVMSAKLGDAIHSGVFVSVLVAFSSIGAVGSM</sequence>
<dbReference type="EMBL" id="CAJVPT010036941">
    <property type="protein sequence ID" value="CAG8715976.1"/>
    <property type="molecule type" value="Genomic_DNA"/>
</dbReference>
<accession>A0ACA9PP27</accession>
<comment type="caution">
    <text evidence="1">The sequence shown here is derived from an EMBL/GenBank/DDBJ whole genome shotgun (WGS) entry which is preliminary data.</text>
</comment>
<name>A0ACA9PP27_9GLOM</name>
<evidence type="ECO:0000313" key="2">
    <source>
        <dbReference type="Proteomes" id="UP000789525"/>
    </source>
</evidence>
<organism evidence="1 2">
    <name type="scientific">Acaulospora colombiana</name>
    <dbReference type="NCBI Taxonomy" id="27376"/>
    <lineage>
        <taxon>Eukaryota</taxon>
        <taxon>Fungi</taxon>
        <taxon>Fungi incertae sedis</taxon>
        <taxon>Mucoromycota</taxon>
        <taxon>Glomeromycotina</taxon>
        <taxon>Glomeromycetes</taxon>
        <taxon>Diversisporales</taxon>
        <taxon>Acaulosporaceae</taxon>
        <taxon>Acaulospora</taxon>
    </lineage>
</organism>
<reference evidence="1" key="1">
    <citation type="submission" date="2021-06" db="EMBL/GenBank/DDBJ databases">
        <authorList>
            <person name="Kallberg Y."/>
            <person name="Tangrot J."/>
            <person name="Rosling A."/>
        </authorList>
    </citation>
    <scope>NUCLEOTIDE SEQUENCE</scope>
    <source>
        <strain evidence="1">CL356</strain>
    </source>
</reference>
<feature type="non-terminal residue" evidence="1">
    <location>
        <position position="188"/>
    </location>
</feature>
<proteinExistence type="predicted"/>
<feature type="non-terminal residue" evidence="1">
    <location>
        <position position="1"/>
    </location>
</feature>
<keyword evidence="2" id="KW-1185">Reference proteome</keyword>
<dbReference type="Proteomes" id="UP000789525">
    <property type="component" value="Unassembled WGS sequence"/>
</dbReference>
<evidence type="ECO:0000313" key="1">
    <source>
        <dbReference type="EMBL" id="CAG8715976.1"/>
    </source>
</evidence>
<protein>
    <submittedName>
        <fullName evidence="1">6777_t:CDS:1</fullName>
    </submittedName>
</protein>
<gene>
    <name evidence="1" type="ORF">ACOLOM_LOCUS10900</name>
</gene>